<proteinExistence type="predicted"/>
<accession>A0A9Q1GVL8</accession>
<dbReference type="PANTHER" id="PTHR37774">
    <property type="entry name" value="ATP SYNTHASE PROTEIN MI25-RELATED"/>
    <property type="match status" value="1"/>
</dbReference>
<gene>
    <name evidence="2" type="ORF">Cgig2_001259</name>
</gene>
<sequence>MACCAPKYEKTVQALLCRNLNVKSATLPNATSSIALDNLITGFHFSGSERFVPRTKFSHAHFVITNLFFNVKDYKLCANSHWILVVLTCAGYSFKSLGSTTRSSTRWKFSYSLCTCSSGLDEYSCLYRYDYKRFLVPINKTSSFSSLLRNRYRNGRLLYVVYVSYWGGLGKTHVGHLLGVGCSFNLCIHLVPYLPGCSVFLKASYRTSFYFNLCWTDRYTNNQVPSQLNTSHQPQSISRSAKSMHVPMWPSDVPMEDPPKEHEHDQSINPSP</sequence>
<name>A0A9Q1GVL8_9CARY</name>
<feature type="region of interest" description="Disordered" evidence="1">
    <location>
        <begin position="246"/>
        <end position="272"/>
    </location>
</feature>
<dbReference type="OrthoDB" id="1873740at2759"/>
<reference evidence="2" key="1">
    <citation type="submission" date="2022-04" db="EMBL/GenBank/DDBJ databases">
        <title>Carnegiea gigantea Genome sequencing and assembly v2.</title>
        <authorList>
            <person name="Copetti D."/>
            <person name="Sanderson M.J."/>
            <person name="Burquez A."/>
            <person name="Wojciechowski M.F."/>
        </authorList>
    </citation>
    <scope>NUCLEOTIDE SEQUENCE</scope>
    <source>
        <strain evidence="2">SGP5-SGP5p</strain>
        <tissue evidence="2">Aerial part</tissue>
    </source>
</reference>
<comment type="caution">
    <text evidence="2">The sequence shown here is derived from an EMBL/GenBank/DDBJ whole genome shotgun (WGS) entry which is preliminary data.</text>
</comment>
<feature type="compositionally biased region" description="Basic and acidic residues" evidence="1">
    <location>
        <begin position="257"/>
        <end position="266"/>
    </location>
</feature>
<evidence type="ECO:0000313" key="3">
    <source>
        <dbReference type="Proteomes" id="UP001153076"/>
    </source>
</evidence>
<keyword evidence="3" id="KW-1185">Reference proteome</keyword>
<organism evidence="2 3">
    <name type="scientific">Carnegiea gigantea</name>
    <dbReference type="NCBI Taxonomy" id="171969"/>
    <lineage>
        <taxon>Eukaryota</taxon>
        <taxon>Viridiplantae</taxon>
        <taxon>Streptophyta</taxon>
        <taxon>Embryophyta</taxon>
        <taxon>Tracheophyta</taxon>
        <taxon>Spermatophyta</taxon>
        <taxon>Magnoliopsida</taxon>
        <taxon>eudicotyledons</taxon>
        <taxon>Gunneridae</taxon>
        <taxon>Pentapetalae</taxon>
        <taxon>Caryophyllales</taxon>
        <taxon>Cactineae</taxon>
        <taxon>Cactaceae</taxon>
        <taxon>Cactoideae</taxon>
        <taxon>Echinocereeae</taxon>
        <taxon>Carnegiea</taxon>
    </lineage>
</organism>
<evidence type="ECO:0000256" key="1">
    <source>
        <dbReference type="SAM" id="MobiDB-lite"/>
    </source>
</evidence>
<dbReference type="EMBL" id="JAKOGI010001214">
    <property type="protein sequence ID" value="KAJ8426943.1"/>
    <property type="molecule type" value="Genomic_DNA"/>
</dbReference>
<dbReference type="PANTHER" id="PTHR37774:SF4">
    <property type="entry name" value="ATP SYNTHASE PROTEIN MI25"/>
    <property type="match status" value="1"/>
</dbReference>
<dbReference type="InterPro" id="IPR044988">
    <property type="entry name" value="MI25_plants"/>
</dbReference>
<dbReference type="Proteomes" id="UP001153076">
    <property type="component" value="Unassembled WGS sequence"/>
</dbReference>
<protein>
    <submittedName>
        <fullName evidence="2">Uncharacterized protein</fullName>
    </submittedName>
</protein>
<evidence type="ECO:0000313" key="2">
    <source>
        <dbReference type="EMBL" id="KAJ8426943.1"/>
    </source>
</evidence>
<dbReference type="AlphaFoldDB" id="A0A9Q1GVL8"/>